<dbReference type="Proteomes" id="UP001165481">
    <property type="component" value="Unassembled WGS sequence"/>
</dbReference>
<dbReference type="RefSeq" id="WP_285230565.1">
    <property type="nucleotide sequence ID" value="NZ_JAKZJU020000001.1"/>
</dbReference>
<feature type="compositionally biased region" description="Basic and acidic residues" evidence="1">
    <location>
        <begin position="32"/>
        <end position="47"/>
    </location>
</feature>
<proteinExistence type="predicted"/>
<name>A0ABT7IPT7_9BURK</name>
<gene>
    <name evidence="2" type="ORF">MUN46_005135</name>
</gene>
<keyword evidence="3" id="KW-1185">Reference proteome</keyword>
<evidence type="ECO:0000256" key="1">
    <source>
        <dbReference type="SAM" id="MobiDB-lite"/>
    </source>
</evidence>
<comment type="caution">
    <text evidence="2">The sequence shown here is derived from an EMBL/GenBank/DDBJ whole genome shotgun (WGS) entry which is preliminary data.</text>
</comment>
<evidence type="ECO:0000313" key="2">
    <source>
        <dbReference type="EMBL" id="MDL2059316.1"/>
    </source>
</evidence>
<protein>
    <submittedName>
        <fullName evidence="2">Uncharacterized protein</fullName>
    </submittedName>
</protein>
<sequence>MDRKTKELKTLHLIMGFAFPQSAAGSARRRAREKEKGKARGRERADTPRAIPLF</sequence>
<reference evidence="2" key="1">
    <citation type="submission" date="2023-03" db="EMBL/GenBank/DDBJ databases">
        <title>Mesosutterella sp. nov. isolated from porcine feces.</title>
        <authorList>
            <person name="Yu S."/>
        </authorList>
    </citation>
    <scope>NUCLEOTIDE SEQUENCE</scope>
    <source>
        <strain evidence="2">AGMB02718</strain>
    </source>
</reference>
<evidence type="ECO:0000313" key="3">
    <source>
        <dbReference type="Proteomes" id="UP001165481"/>
    </source>
</evidence>
<organism evidence="2 3">
    <name type="scientific">Mesosutterella faecium</name>
    <dbReference type="NCBI Taxonomy" id="2925194"/>
    <lineage>
        <taxon>Bacteria</taxon>
        <taxon>Pseudomonadati</taxon>
        <taxon>Pseudomonadota</taxon>
        <taxon>Betaproteobacteria</taxon>
        <taxon>Burkholderiales</taxon>
        <taxon>Sutterellaceae</taxon>
        <taxon>Mesosutterella</taxon>
    </lineage>
</organism>
<dbReference type="EMBL" id="JAKZJU020000001">
    <property type="protein sequence ID" value="MDL2059316.1"/>
    <property type="molecule type" value="Genomic_DNA"/>
</dbReference>
<accession>A0ABT7IPT7</accession>
<feature type="region of interest" description="Disordered" evidence="1">
    <location>
        <begin position="22"/>
        <end position="54"/>
    </location>
</feature>